<organism evidence="1 2">
    <name type="scientific">Kipferlia bialata</name>
    <dbReference type="NCBI Taxonomy" id="797122"/>
    <lineage>
        <taxon>Eukaryota</taxon>
        <taxon>Metamonada</taxon>
        <taxon>Carpediemonas-like organisms</taxon>
        <taxon>Kipferlia</taxon>
    </lineage>
</organism>
<protein>
    <submittedName>
        <fullName evidence="1">Uncharacterized protein</fullName>
    </submittedName>
</protein>
<dbReference type="Proteomes" id="UP000265618">
    <property type="component" value="Unassembled WGS sequence"/>
</dbReference>
<accession>A0A391NXC7</accession>
<reference evidence="1 2" key="1">
    <citation type="journal article" date="2018" name="PLoS ONE">
        <title>The draft genome of Kipferlia bialata reveals reductive genome evolution in fornicate parasites.</title>
        <authorList>
            <person name="Tanifuji G."/>
            <person name="Takabayashi S."/>
            <person name="Kume K."/>
            <person name="Takagi M."/>
            <person name="Nakayama T."/>
            <person name="Kamikawa R."/>
            <person name="Inagaki Y."/>
            <person name="Hashimoto T."/>
        </authorList>
    </citation>
    <scope>NUCLEOTIDE SEQUENCE [LARGE SCALE GENOMIC DNA]</scope>
    <source>
        <strain evidence="1">NY0173</strain>
    </source>
</reference>
<evidence type="ECO:0000313" key="2">
    <source>
        <dbReference type="Proteomes" id="UP000265618"/>
    </source>
</evidence>
<proteinExistence type="predicted"/>
<comment type="caution">
    <text evidence="1">The sequence shown here is derived from an EMBL/GenBank/DDBJ whole genome shotgun (WGS) entry which is preliminary data.</text>
</comment>
<name>A0A391NXC7_9EUKA</name>
<dbReference type="AlphaFoldDB" id="A0A391NXC7"/>
<dbReference type="EMBL" id="BDIP01010113">
    <property type="protein sequence ID" value="GCA65190.1"/>
    <property type="molecule type" value="Genomic_DNA"/>
</dbReference>
<feature type="non-terminal residue" evidence="1">
    <location>
        <position position="104"/>
    </location>
</feature>
<evidence type="ECO:0000313" key="1">
    <source>
        <dbReference type="EMBL" id="GCA65190.1"/>
    </source>
</evidence>
<keyword evidence="2" id="KW-1185">Reference proteome</keyword>
<sequence length="104" mass="11793">MSLNHACLKAFDRLFVFVCGSAFYLYDSISGDLARVSDRQIPGMRYTLGQSVRLQHDTLLCIDCEPVLDEENGLLPATLVTLNECLLYPSEDMGWGRLLEWDMD</sequence>
<gene>
    <name evidence="1" type="ORF">KIPB_016485</name>
</gene>